<dbReference type="Proteomes" id="UP000321635">
    <property type="component" value="Unassembled WGS sequence"/>
</dbReference>
<keyword evidence="3" id="KW-1185">Reference proteome</keyword>
<dbReference type="OrthoDB" id="7282477at2"/>
<feature type="transmembrane region" description="Helical" evidence="1">
    <location>
        <begin position="150"/>
        <end position="172"/>
    </location>
</feature>
<keyword evidence="1" id="KW-0812">Transmembrane</keyword>
<feature type="transmembrane region" description="Helical" evidence="1">
    <location>
        <begin position="18"/>
        <end position="38"/>
    </location>
</feature>
<feature type="transmembrane region" description="Helical" evidence="1">
    <location>
        <begin position="184"/>
        <end position="214"/>
    </location>
</feature>
<feature type="transmembrane region" description="Helical" evidence="1">
    <location>
        <begin position="394"/>
        <end position="414"/>
    </location>
</feature>
<accession>A0A511XFB8</accession>
<evidence type="ECO:0000313" key="3">
    <source>
        <dbReference type="Proteomes" id="UP000321635"/>
    </source>
</evidence>
<gene>
    <name evidence="2" type="ORF">ANI02nite_34750</name>
</gene>
<dbReference type="AlphaFoldDB" id="A0A511XFB8"/>
<organism evidence="2 3">
    <name type="scientific">Acetobacter nitrogenifigens DSM 23921 = NBRC 105050</name>
    <dbReference type="NCBI Taxonomy" id="1120919"/>
    <lineage>
        <taxon>Bacteria</taxon>
        <taxon>Pseudomonadati</taxon>
        <taxon>Pseudomonadota</taxon>
        <taxon>Alphaproteobacteria</taxon>
        <taxon>Acetobacterales</taxon>
        <taxon>Acetobacteraceae</taxon>
        <taxon>Acetobacter</taxon>
    </lineage>
</organism>
<evidence type="ECO:0000313" key="2">
    <source>
        <dbReference type="EMBL" id="GEN61591.1"/>
    </source>
</evidence>
<feature type="transmembrane region" description="Helical" evidence="1">
    <location>
        <begin position="226"/>
        <end position="245"/>
    </location>
</feature>
<comment type="caution">
    <text evidence="2">The sequence shown here is derived from an EMBL/GenBank/DDBJ whole genome shotgun (WGS) entry which is preliminary data.</text>
</comment>
<reference evidence="2 3" key="1">
    <citation type="submission" date="2019-07" db="EMBL/GenBank/DDBJ databases">
        <title>Whole genome shotgun sequence of Acetobacter nitrogenifigens NBRC 105050.</title>
        <authorList>
            <person name="Hosoyama A."/>
            <person name="Uohara A."/>
            <person name="Ohji S."/>
            <person name="Ichikawa N."/>
        </authorList>
    </citation>
    <scope>NUCLEOTIDE SEQUENCE [LARGE SCALE GENOMIC DNA]</scope>
    <source>
        <strain evidence="2 3">NBRC 105050</strain>
    </source>
</reference>
<feature type="transmembrane region" description="Helical" evidence="1">
    <location>
        <begin position="336"/>
        <end position="357"/>
    </location>
</feature>
<protein>
    <recommendedName>
        <fullName evidence="4">Glycosyltransferase RgtA/B/C/D-like domain-containing protein</fullName>
    </recommendedName>
</protein>
<keyword evidence="1" id="KW-0472">Membrane</keyword>
<dbReference type="RefSeq" id="WP_051292524.1">
    <property type="nucleotide sequence ID" value="NZ_AUBI01000031.1"/>
</dbReference>
<feature type="transmembrane region" description="Helical" evidence="1">
    <location>
        <begin position="369"/>
        <end position="388"/>
    </location>
</feature>
<sequence>MRVVTAERSIVRRCFTPALWAAAALVYAAIAFHASSLWPKTSDQTGYFLAGVEAASGDWRLHGWRLTAPDFWTSDIALTAVLSGIWRCVGRPAASPLLLMLQPAILWTAVVASALWFALRRLPQGQARFGGGLLLAALLAVPLMRSETAYFITLSAIHIGTILYAIWAFHFIDAFMARPSGKRLAAIGGLLFLGVLGDPLMQVVGVAPALLWSWLGAGSQKSRTRVAAVAVMAAMLAPAILALNAATGGFMADRLAPRFADWNDIAANIGVTAHCVLLAFGADPFGRVVTNVAPELTRLLLLAGCVWWVCVGRLRVEPIGRGAASVVSGRTDESEAAGPFLPLLLLASALDLLSLVFSDRLAVEQRSIAAVRYLFPLWLNMSVVAALLCARARLPVLLAALAFVATAASDIGALSRRSTGVLSSEDNALLATLLRREPRLGVGTWWSSLNLEVASLGRVVVLPGIRDPEGRIQPFQHIHRTFSFDALRGGPFFVLVPLPAETYDEADVVRSFGQPETRYRIGRFIVLHYPAR</sequence>
<keyword evidence="1" id="KW-1133">Transmembrane helix</keyword>
<proteinExistence type="predicted"/>
<feature type="transmembrane region" description="Helical" evidence="1">
    <location>
        <begin position="125"/>
        <end position="143"/>
    </location>
</feature>
<dbReference type="EMBL" id="BJYF01000049">
    <property type="protein sequence ID" value="GEN61591.1"/>
    <property type="molecule type" value="Genomic_DNA"/>
</dbReference>
<evidence type="ECO:0000256" key="1">
    <source>
        <dbReference type="SAM" id="Phobius"/>
    </source>
</evidence>
<evidence type="ECO:0008006" key="4">
    <source>
        <dbReference type="Google" id="ProtNLM"/>
    </source>
</evidence>
<name>A0A511XFB8_9PROT</name>
<feature type="transmembrane region" description="Helical" evidence="1">
    <location>
        <begin position="97"/>
        <end position="119"/>
    </location>
</feature>